<name>A0A3R7SN47_PENVA</name>
<proteinExistence type="predicted"/>
<reference evidence="2 3" key="2">
    <citation type="submission" date="2019-01" db="EMBL/GenBank/DDBJ databases">
        <title>The decoding of complex shrimp genome reveals the adaptation for benthos swimmer, frequently molting mechanism and breeding impact on genome.</title>
        <authorList>
            <person name="Sun Y."/>
            <person name="Gao Y."/>
            <person name="Yu Y."/>
        </authorList>
    </citation>
    <scope>NUCLEOTIDE SEQUENCE [LARGE SCALE GENOMIC DNA]</scope>
    <source>
        <tissue evidence="2">Muscle</tissue>
    </source>
</reference>
<comment type="caution">
    <text evidence="2">The sequence shown here is derived from an EMBL/GenBank/DDBJ whole genome shotgun (WGS) entry which is preliminary data.</text>
</comment>
<keyword evidence="3" id="KW-1185">Reference proteome</keyword>
<gene>
    <name evidence="2" type="ORF">C7M84_013816</name>
</gene>
<sequence length="253" mass="28248">MKMNGSSLKTSSFHRSRLTLCTGVLLAALFLVAIYSPAAATPLPDQSCCPDHPWCCVQTTTLDPCALIFPDCLANPYHKCCPRCQPIPPGGYKARKRNSLHTLPNHDRIHNTENLSINMWSRLTLCTGVLLAALFLVAIYSPAAATPLPDQSCCPDHPWCCVQTTTLHPCALIKVDCHANPYHKCCPRIHTKVNQALCNKMRELEIYQAIDYKIARCQPIPPGGYKARKQNSLHTLPNHDRIHNTENLSINMW</sequence>
<accession>A0A3R7SN47</accession>
<reference evidence="2 3" key="1">
    <citation type="submission" date="2018-04" db="EMBL/GenBank/DDBJ databases">
        <authorList>
            <person name="Zhang X."/>
            <person name="Yuan J."/>
            <person name="Li F."/>
            <person name="Xiang J."/>
        </authorList>
    </citation>
    <scope>NUCLEOTIDE SEQUENCE [LARGE SCALE GENOMIC DNA]</scope>
    <source>
        <tissue evidence="2">Muscle</tissue>
    </source>
</reference>
<protein>
    <submittedName>
        <fullName evidence="2">Uncharacterized protein</fullName>
    </submittedName>
</protein>
<organism evidence="2 3">
    <name type="scientific">Penaeus vannamei</name>
    <name type="common">Whiteleg shrimp</name>
    <name type="synonym">Litopenaeus vannamei</name>
    <dbReference type="NCBI Taxonomy" id="6689"/>
    <lineage>
        <taxon>Eukaryota</taxon>
        <taxon>Metazoa</taxon>
        <taxon>Ecdysozoa</taxon>
        <taxon>Arthropoda</taxon>
        <taxon>Crustacea</taxon>
        <taxon>Multicrustacea</taxon>
        <taxon>Malacostraca</taxon>
        <taxon>Eumalacostraca</taxon>
        <taxon>Eucarida</taxon>
        <taxon>Decapoda</taxon>
        <taxon>Dendrobranchiata</taxon>
        <taxon>Penaeoidea</taxon>
        <taxon>Penaeidae</taxon>
        <taxon>Penaeus</taxon>
    </lineage>
</organism>
<evidence type="ECO:0000313" key="3">
    <source>
        <dbReference type="Proteomes" id="UP000283509"/>
    </source>
</evidence>
<evidence type="ECO:0000256" key="1">
    <source>
        <dbReference type="SAM" id="SignalP"/>
    </source>
</evidence>
<evidence type="ECO:0000313" key="2">
    <source>
        <dbReference type="EMBL" id="ROT68037.1"/>
    </source>
</evidence>
<dbReference type="AlphaFoldDB" id="A0A3R7SN47"/>
<keyword evidence="1" id="KW-0732">Signal</keyword>
<feature type="chain" id="PRO_5018527318" evidence="1">
    <location>
        <begin position="41"/>
        <end position="253"/>
    </location>
</feature>
<dbReference type="Proteomes" id="UP000283509">
    <property type="component" value="Unassembled WGS sequence"/>
</dbReference>
<dbReference type="EMBL" id="QCYY01002723">
    <property type="protein sequence ID" value="ROT68037.1"/>
    <property type="molecule type" value="Genomic_DNA"/>
</dbReference>
<feature type="signal peptide" evidence="1">
    <location>
        <begin position="1"/>
        <end position="40"/>
    </location>
</feature>